<name>A0AAW4PZ59_9EURY</name>
<dbReference type="GO" id="GO:0009055">
    <property type="term" value="F:electron transfer activity"/>
    <property type="evidence" value="ECO:0007669"/>
    <property type="project" value="InterPro"/>
</dbReference>
<keyword evidence="5" id="KW-1185">Reference proteome</keyword>
<sequence>MDLSDAELLEVIKNHGIDRRSVMKLLGVGTAVSLGTGSAVAKHDDPHPPRIDSHYGYSTPNADDIPKRLEPDHVVELHVIPPNPPEPPMFHFAPSGLSVDPGDIVQFTFKFPDHTITAYHPAHGFQRRVPEQAPPFSSPVVNAGGAWLYRFETEGLYDMYCGPHHVLGMAMRIVVGDLSGEDIPDYEGKFEAPSPLLAPFSKEFLEHELHDFTAFIDGDNEGCKWVWLTPKEILDTDALDPENIQADDGKVSFDEVLADINRADVTHEHD</sequence>
<accession>A0AAW4PZ59</accession>
<comment type="caution">
    <text evidence="4">The sequence shown here is derived from an EMBL/GenBank/DDBJ whole genome shotgun (WGS) entry which is preliminary data.</text>
</comment>
<proteinExistence type="predicted"/>
<evidence type="ECO:0000256" key="2">
    <source>
        <dbReference type="ARBA" id="ARBA00023008"/>
    </source>
</evidence>
<organism evidence="4 5">
    <name type="scientific">Haloarcula rubra</name>
    <dbReference type="NCBI Taxonomy" id="2487747"/>
    <lineage>
        <taxon>Archaea</taxon>
        <taxon>Methanobacteriati</taxon>
        <taxon>Methanobacteriota</taxon>
        <taxon>Stenosarchaea group</taxon>
        <taxon>Halobacteria</taxon>
        <taxon>Halobacteriales</taxon>
        <taxon>Haloarculaceae</taxon>
        <taxon>Haloarcula</taxon>
    </lineage>
</organism>
<keyword evidence="2" id="KW-0186">Copper</keyword>
<evidence type="ECO:0000259" key="3">
    <source>
        <dbReference type="Pfam" id="PF00127"/>
    </source>
</evidence>
<dbReference type="Proteomes" id="UP001430377">
    <property type="component" value="Unassembled WGS sequence"/>
</dbReference>
<dbReference type="SUPFAM" id="SSF49503">
    <property type="entry name" value="Cupredoxins"/>
    <property type="match status" value="1"/>
</dbReference>
<protein>
    <recommendedName>
        <fullName evidence="3">Blue (type 1) copper domain-containing protein</fullName>
    </recommendedName>
</protein>
<keyword evidence="1" id="KW-0479">Metal-binding</keyword>
<dbReference type="GO" id="GO:0005507">
    <property type="term" value="F:copper ion binding"/>
    <property type="evidence" value="ECO:0007669"/>
    <property type="project" value="InterPro"/>
</dbReference>
<dbReference type="Pfam" id="PF00127">
    <property type="entry name" value="Copper-bind"/>
    <property type="match status" value="1"/>
</dbReference>
<dbReference type="InterPro" id="IPR008972">
    <property type="entry name" value="Cupredoxin"/>
</dbReference>
<evidence type="ECO:0000256" key="1">
    <source>
        <dbReference type="ARBA" id="ARBA00022723"/>
    </source>
</evidence>
<dbReference type="RefSeq" id="WP_220620243.1">
    <property type="nucleotide sequence ID" value="NZ_RKLR01000013.1"/>
</dbReference>
<dbReference type="AlphaFoldDB" id="A0AAW4PZ59"/>
<dbReference type="InterPro" id="IPR000923">
    <property type="entry name" value="BlueCu_1"/>
</dbReference>
<gene>
    <name evidence="4" type="ORF">EGH21_20335</name>
</gene>
<dbReference type="Gene3D" id="2.60.40.420">
    <property type="entry name" value="Cupredoxins - blue copper proteins"/>
    <property type="match status" value="1"/>
</dbReference>
<evidence type="ECO:0000313" key="4">
    <source>
        <dbReference type="EMBL" id="MBX0325379.1"/>
    </source>
</evidence>
<dbReference type="EMBL" id="RKLR01000013">
    <property type="protein sequence ID" value="MBX0325379.1"/>
    <property type="molecule type" value="Genomic_DNA"/>
</dbReference>
<reference evidence="4 5" key="1">
    <citation type="submission" date="2021-06" db="EMBL/GenBank/DDBJ databases">
        <title>Halomicroarcula sp. a new haloarchaeum isolated from saline soil.</title>
        <authorList>
            <person name="Duran-Viseras A."/>
            <person name="Sanchez-Porro C."/>
            <person name="Ventosa A."/>
        </authorList>
    </citation>
    <scope>NUCLEOTIDE SEQUENCE [LARGE SCALE GENOMIC DNA]</scope>
    <source>
        <strain evidence="4 5">F13</strain>
    </source>
</reference>
<feature type="domain" description="Blue (type 1) copper" evidence="3">
    <location>
        <begin position="90"/>
        <end position="175"/>
    </location>
</feature>
<evidence type="ECO:0000313" key="5">
    <source>
        <dbReference type="Proteomes" id="UP001430377"/>
    </source>
</evidence>